<reference evidence="1 2" key="1">
    <citation type="submission" date="2017-07" db="EMBL/GenBank/DDBJ databases">
        <title>Genome sequence of Streptomyces pluripotens MUSC 137T.</title>
        <authorList>
            <person name="Ser H.-L."/>
            <person name="Lee L.-H."/>
        </authorList>
    </citation>
    <scope>NUCLEOTIDE SEQUENCE [LARGE SCALE GENOMIC DNA]</scope>
    <source>
        <strain evidence="1 2">MUSC 137</strain>
    </source>
</reference>
<protein>
    <submittedName>
        <fullName evidence="1">Uncharacterized protein</fullName>
    </submittedName>
</protein>
<proteinExistence type="predicted"/>
<dbReference type="STRING" id="1355015.LK06_002955"/>
<evidence type="ECO:0000313" key="2">
    <source>
        <dbReference type="Proteomes" id="UP000031501"/>
    </source>
</evidence>
<sequence length="66" mass="7014">MGRLIRRLFPRPPARRLRSAACHGLVVVDEAQCVVLSVPRSRCVKDAYPGVIVSGSSGCGALGPVR</sequence>
<gene>
    <name evidence="1" type="ORF">LK07_04040</name>
</gene>
<dbReference type="AlphaFoldDB" id="A0A221NU33"/>
<dbReference type="EMBL" id="CP022433">
    <property type="protein sequence ID" value="ASN23336.1"/>
    <property type="molecule type" value="Genomic_DNA"/>
</dbReference>
<accession>A0A221NU33</accession>
<organism evidence="1 2">
    <name type="scientific">Streptomyces pluripotens</name>
    <dbReference type="NCBI Taxonomy" id="1355015"/>
    <lineage>
        <taxon>Bacteria</taxon>
        <taxon>Bacillati</taxon>
        <taxon>Actinomycetota</taxon>
        <taxon>Actinomycetes</taxon>
        <taxon>Kitasatosporales</taxon>
        <taxon>Streptomycetaceae</taxon>
        <taxon>Streptomyces</taxon>
    </lineage>
</organism>
<dbReference type="KEGG" id="splu:LK06_002955"/>
<keyword evidence="2" id="KW-1185">Reference proteome</keyword>
<evidence type="ECO:0000313" key="1">
    <source>
        <dbReference type="EMBL" id="ASN23336.1"/>
    </source>
</evidence>
<name>A0A221NU33_9ACTN</name>
<dbReference type="Proteomes" id="UP000031501">
    <property type="component" value="Chromosome"/>
</dbReference>